<evidence type="ECO:0000313" key="1">
    <source>
        <dbReference type="EMBL" id="SVA89332.1"/>
    </source>
</evidence>
<reference evidence="1" key="1">
    <citation type="submission" date="2018-05" db="EMBL/GenBank/DDBJ databases">
        <authorList>
            <person name="Lanie J.A."/>
            <person name="Ng W.-L."/>
            <person name="Kazmierczak K.M."/>
            <person name="Andrzejewski T.M."/>
            <person name="Davidsen T.M."/>
            <person name="Wayne K.J."/>
            <person name="Tettelin H."/>
            <person name="Glass J.I."/>
            <person name="Rusch D."/>
            <person name="Podicherti R."/>
            <person name="Tsui H.-C.T."/>
            <person name="Winkler M.E."/>
        </authorList>
    </citation>
    <scope>NUCLEOTIDE SEQUENCE</scope>
</reference>
<feature type="non-terminal residue" evidence="1">
    <location>
        <position position="114"/>
    </location>
</feature>
<gene>
    <name evidence="1" type="ORF">METZ01_LOCUS142186</name>
</gene>
<name>A0A381ZKH3_9ZZZZ</name>
<sequence length="114" mass="13593">MEFIEANAEVLSPESIAQTLDRDPDSIREWISKKIGFSTKQKKEAAVANELKTKPYYRELNQQFSADELEMFEFHFKKMWSQFKDDVFHTEEMQIIDTIKLEILMNRILKSQQE</sequence>
<protein>
    <submittedName>
        <fullName evidence="1">Uncharacterized protein</fullName>
    </submittedName>
</protein>
<organism evidence="1">
    <name type="scientific">marine metagenome</name>
    <dbReference type="NCBI Taxonomy" id="408172"/>
    <lineage>
        <taxon>unclassified sequences</taxon>
        <taxon>metagenomes</taxon>
        <taxon>ecological metagenomes</taxon>
    </lineage>
</organism>
<dbReference type="AlphaFoldDB" id="A0A381ZKH3"/>
<accession>A0A381ZKH3</accession>
<proteinExistence type="predicted"/>
<dbReference type="EMBL" id="UINC01021549">
    <property type="protein sequence ID" value="SVA89332.1"/>
    <property type="molecule type" value="Genomic_DNA"/>
</dbReference>